<proteinExistence type="predicted"/>
<reference evidence="3" key="1">
    <citation type="journal article" date="2011" name="Nat. Genet.">
        <title>The Arabidopsis lyrata genome sequence and the basis of rapid genome size change.</title>
        <authorList>
            <person name="Hu T.T."/>
            <person name="Pattyn P."/>
            <person name="Bakker E.G."/>
            <person name="Cao J."/>
            <person name="Cheng J.-F."/>
            <person name="Clark R.M."/>
            <person name="Fahlgren N."/>
            <person name="Fawcett J.A."/>
            <person name="Grimwood J."/>
            <person name="Gundlach H."/>
            <person name="Haberer G."/>
            <person name="Hollister J.D."/>
            <person name="Ossowski S."/>
            <person name="Ottilar R.P."/>
            <person name="Salamov A.A."/>
            <person name="Schneeberger K."/>
            <person name="Spannagl M."/>
            <person name="Wang X."/>
            <person name="Yang L."/>
            <person name="Nasrallah M.E."/>
            <person name="Bergelson J."/>
            <person name="Carrington J.C."/>
            <person name="Gaut B.S."/>
            <person name="Schmutz J."/>
            <person name="Mayer K.F.X."/>
            <person name="Van de Peer Y."/>
            <person name="Grigoriev I.V."/>
            <person name="Nordborg M."/>
            <person name="Weigel D."/>
            <person name="Guo Y.-L."/>
        </authorList>
    </citation>
    <scope>NUCLEOTIDE SEQUENCE [LARGE SCALE GENOMIC DNA]</scope>
    <source>
        <strain evidence="3">cv. MN47</strain>
    </source>
</reference>
<dbReference type="AlphaFoldDB" id="D7MNT9"/>
<keyword evidence="3" id="KW-1185">Reference proteome</keyword>
<organism evidence="3">
    <name type="scientific">Arabidopsis lyrata subsp. lyrata</name>
    <name type="common">Lyre-leaved rock-cress</name>
    <dbReference type="NCBI Taxonomy" id="81972"/>
    <lineage>
        <taxon>Eukaryota</taxon>
        <taxon>Viridiplantae</taxon>
        <taxon>Streptophyta</taxon>
        <taxon>Embryophyta</taxon>
        <taxon>Tracheophyta</taxon>
        <taxon>Spermatophyta</taxon>
        <taxon>Magnoliopsida</taxon>
        <taxon>eudicotyledons</taxon>
        <taxon>Gunneridae</taxon>
        <taxon>Pentapetalae</taxon>
        <taxon>rosids</taxon>
        <taxon>malvids</taxon>
        <taxon>Brassicales</taxon>
        <taxon>Brassicaceae</taxon>
        <taxon>Camelineae</taxon>
        <taxon>Arabidopsis</taxon>
    </lineage>
</organism>
<feature type="compositionally biased region" description="Basic and acidic residues" evidence="1">
    <location>
        <begin position="104"/>
        <end position="118"/>
    </location>
</feature>
<gene>
    <name evidence="2" type="ORF">ARALYDRAFT_684458</name>
</gene>
<dbReference type="EMBL" id="GL348720">
    <property type="protein sequence ID" value="EFH40253.1"/>
    <property type="molecule type" value="Genomic_DNA"/>
</dbReference>
<name>D7MNT9_ARALL</name>
<protein>
    <submittedName>
        <fullName evidence="2">Predicted protein</fullName>
    </submittedName>
</protein>
<evidence type="ECO:0000313" key="3">
    <source>
        <dbReference type="Proteomes" id="UP000008694"/>
    </source>
</evidence>
<evidence type="ECO:0000313" key="2">
    <source>
        <dbReference type="EMBL" id="EFH40253.1"/>
    </source>
</evidence>
<dbReference type="Gramene" id="Al_scaffold_0008_1278">
    <property type="protein sequence ID" value="Al_scaffold_0008_1278"/>
    <property type="gene ID" value="Al_scaffold_0008_1278"/>
</dbReference>
<accession>D7MNT9</accession>
<feature type="region of interest" description="Disordered" evidence="1">
    <location>
        <begin position="78"/>
        <end position="142"/>
    </location>
</feature>
<dbReference type="Proteomes" id="UP000008694">
    <property type="component" value="Unassembled WGS sequence"/>
</dbReference>
<evidence type="ECO:0000256" key="1">
    <source>
        <dbReference type="SAM" id="MobiDB-lite"/>
    </source>
</evidence>
<dbReference type="HOGENOM" id="CLU_1818452_0_0_1"/>
<sequence>MYILPGKGAGENFLREKPAIDLDPADLRVYAGQISDLEGKIGSGRLDQKRRESAAAGCKRWWLDLNGQGMEQLLMTPVRDERRRRIHGKGFECDPGPTPSPTSHGERLLEKTKEEETIRRRRAPPPPASEKGDSLVASPLTN</sequence>